<reference evidence="1 2" key="1">
    <citation type="submission" date="2015-06" db="EMBL/GenBank/DDBJ databases">
        <authorList>
            <person name="Zeng Y."/>
            <person name="Huang Y."/>
        </authorList>
    </citation>
    <scope>NUCLEOTIDE SEQUENCE [LARGE SCALE GENOMIC DNA]</scope>
    <source>
        <strain evidence="1 2">PQ-2</strain>
    </source>
</reference>
<proteinExistence type="predicted"/>
<dbReference type="AlphaFoldDB" id="A0A0G3XIM6"/>
<dbReference type="STRING" id="1348774.AB433_11650"/>
<organism evidence="1 2">
    <name type="scientific">Croceicoccus naphthovorans</name>
    <dbReference type="NCBI Taxonomy" id="1348774"/>
    <lineage>
        <taxon>Bacteria</taxon>
        <taxon>Pseudomonadati</taxon>
        <taxon>Pseudomonadota</taxon>
        <taxon>Alphaproteobacteria</taxon>
        <taxon>Sphingomonadales</taxon>
        <taxon>Erythrobacteraceae</taxon>
        <taxon>Croceicoccus</taxon>
    </lineage>
</organism>
<sequence>MKFVQLQSRGGNYLVVASNVAYLRMAENGQTTVGIIGGGQLLVVGSMQEVAEQLLAGVAG</sequence>
<gene>
    <name evidence="1" type="ORF">AB433_11650</name>
</gene>
<dbReference type="PATRIC" id="fig|1348774.3.peg.2451"/>
<evidence type="ECO:0000313" key="2">
    <source>
        <dbReference type="Proteomes" id="UP000035287"/>
    </source>
</evidence>
<dbReference type="EMBL" id="CP011770">
    <property type="protein sequence ID" value="AKM10469.1"/>
    <property type="molecule type" value="Genomic_DNA"/>
</dbReference>
<dbReference type="KEGG" id="cna:AB433_11650"/>
<accession>A0A0G3XIM6</accession>
<evidence type="ECO:0000313" key="1">
    <source>
        <dbReference type="EMBL" id="AKM10469.1"/>
    </source>
</evidence>
<name>A0A0G3XIM6_9SPHN</name>
<protein>
    <submittedName>
        <fullName evidence="1">Uncharacterized protein</fullName>
    </submittedName>
</protein>
<dbReference type="Proteomes" id="UP000035287">
    <property type="component" value="Chromosome"/>
</dbReference>
<keyword evidence="2" id="KW-1185">Reference proteome</keyword>
<dbReference type="RefSeq" id="WP_047821125.1">
    <property type="nucleotide sequence ID" value="NZ_CP011770.1"/>
</dbReference>